<dbReference type="EMBL" id="LAZR01016739">
    <property type="protein sequence ID" value="KKM03204.1"/>
    <property type="molecule type" value="Genomic_DNA"/>
</dbReference>
<accession>A0A0F9GWQ8</accession>
<comment type="caution">
    <text evidence="1">The sequence shown here is derived from an EMBL/GenBank/DDBJ whole genome shotgun (WGS) entry which is preliminary data.</text>
</comment>
<dbReference type="AlphaFoldDB" id="A0A0F9GWQ8"/>
<organism evidence="1">
    <name type="scientific">marine sediment metagenome</name>
    <dbReference type="NCBI Taxonomy" id="412755"/>
    <lineage>
        <taxon>unclassified sequences</taxon>
        <taxon>metagenomes</taxon>
        <taxon>ecological metagenomes</taxon>
    </lineage>
</organism>
<reference evidence="1" key="1">
    <citation type="journal article" date="2015" name="Nature">
        <title>Complex archaea that bridge the gap between prokaryotes and eukaryotes.</title>
        <authorList>
            <person name="Spang A."/>
            <person name="Saw J.H."/>
            <person name="Jorgensen S.L."/>
            <person name="Zaremba-Niedzwiedzka K."/>
            <person name="Martijn J."/>
            <person name="Lind A.E."/>
            <person name="van Eijk R."/>
            <person name="Schleper C."/>
            <person name="Guy L."/>
            <person name="Ettema T.J."/>
        </authorList>
    </citation>
    <scope>NUCLEOTIDE SEQUENCE</scope>
</reference>
<evidence type="ECO:0000313" key="1">
    <source>
        <dbReference type="EMBL" id="KKM03204.1"/>
    </source>
</evidence>
<name>A0A0F9GWQ8_9ZZZZ</name>
<gene>
    <name evidence="1" type="ORF">LCGC14_1776740</name>
</gene>
<sequence>MNHYHVKVLETDARWTTEHRDTAQGIARDLVRGEGMHRDEIAVYPCSCAVPPSCTVEAIHKSYADGRVRAYSS</sequence>
<proteinExistence type="predicted"/>
<protein>
    <submittedName>
        <fullName evidence="1">Uncharacterized protein</fullName>
    </submittedName>
</protein>